<feature type="compositionally biased region" description="Basic and acidic residues" evidence="1">
    <location>
        <begin position="217"/>
        <end position="234"/>
    </location>
</feature>
<feature type="compositionally biased region" description="Basic and acidic residues" evidence="1">
    <location>
        <begin position="176"/>
        <end position="206"/>
    </location>
</feature>
<proteinExistence type="predicted"/>
<keyword evidence="3" id="KW-1185">Reference proteome</keyword>
<protein>
    <submittedName>
        <fullName evidence="2">Uncharacterized protein</fullName>
    </submittedName>
</protein>
<gene>
    <name evidence="2" type="ORF">CMMCAS07_15720</name>
</gene>
<feature type="region of interest" description="Disordered" evidence="1">
    <location>
        <begin position="1"/>
        <end position="137"/>
    </location>
</feature>
<feature type="compositionally biased region" description="Basic and acidic residues" evidence="1">
    <location>
        <begin position="42"/>
        <end position="53"/>
    </location>
</feature>
<feature type="compositionally biased region" description="Basic and acidic residues" evidence="1">
    <location>
        <begin position="82"/>
        <end position="97"/>
    </location>
</feature>
<sequence>MRADPGEQALVDARARVDRGDRVPLRGAHGLAHAQPGGEHQLTARDDRGEHDAAPVLAPQGEQRHEDVALAVSDGPDGGAHVLEDLRAGLDDDDRRPARARGQDAQGFLPEEPAAEVDGHAEAVQTRVGPGTAGGADLVAHVDDALGTARAVAHAATVGDDDPRGSDGRRRRRRDVVHEDDRHVAVDQGEPRDHGARGVVRDERDAVVGTDAPGLEQTRHAADDALERGGRQRDAVAVQGPQPAEPGCHRSQDAFGVPDR</sequence>
<feature type="compositionally biased region" description="Basic and acidic residues" evidence="1">
    <location>
        <begin position="247"/>
        <end position="260"/>
    </location>
</feature>
<feature type="compositionally biased region" description="Basic and acidic residues" evidence="1">
    <location>
        <begin position="13"/>
        <end position="24"/>
    </location>
</feature>
<dbReference type="Proteomes" id="UP000195062">
    <property type="component" value="Unassembled WGS sequence"/>
</dbReference>
<dbReference type="EMBL" id="MDHH01000004">
    <property type="protein sequence ID" value="OUE00886.1"/>
    <property type="molecule type" value="Genomic_DNA"/>
</dbReference>
<name>A0A251XF15_CLAMM</name>
<evidence type="ECO:0000313" key="3">
    <source>
        <dbReference type="Proteomes" id="UP000195062"/>
    </source>
</evidence>
<reference evidence="2 3" key="1">
    <citation type="submission" date="2016-08" db="EMBL/GenBank/DDBJ databases">
        <title>Genome sequence of Clavibacter michiganensis subsp. michiganensis strain CASJ007.</title>
        <authorList>
            <person name="Thapa S.P."/>
            <person name="Coaker G."/>
        </authorList>
    </citation>
    <scope>NUCLEOTIDE SEQUENCE [LARGE SCALE GENOMIC DNA]</scope>
    <source>
        <strain evidence="2">CASJ007</strain>
    </source>
</reference>
<evidence type="ECO:0000313" key="2">
    <source>
        <dbReference type="EMBL" id="OUE00886.1"/>
    </source>
</evidence>
<evidence type="ECO:0000256" key="1">
    <source>
        <dbReference type="SAM" id="MobiDB-lite"/>
    </source>
</evidence>
<feature type="region of interest" description="Disordered" evidence="1">
    <location>
        <begin position="152"/>
        <end position="260"/>
    </location>
</feature>
<organism evidence="2 3">
    <name type="scientific">Clavibacter michiganensis subsp. michiganensis</name>
    <dbReference type="NCBI Taxonomy" id="33013"/>
    <lineage>
        <taxon>Bacteria</taxon>
        <taxon>Bacillati</taxon>
        <taxon>Actinomycetota</taxon>
        <taxon>Actinomycetes</taxon>
        <taxon>Micrococcales</taxon>
        <taxon>Microbacteriaceae</taxon>
        <taxon>Clavibacter</taxon>
    </lineage>
</organism>
<dbReference type="AlphaFoldDB" id="A0A251XF15"/>
<accession>A0A251XF15</accession>
<comment type="caution">
    <text evidence="2">The sequence shown here is derived from an EMBL/GenBank/DDBJ whole genome shotgun (WGS) entry which is preliminary data.</text>
</comment>